<comment type="caution">
    <text evidence="9">The sequence shown here is derived from an EMBL/GenBank/DDBJ whole genome shotgun (WGS) entry which is preliminary data.</text>
</comment>
<dbReference type="PRINTS" id="PR00019">
    <property type="entry name" value="LEURICHRPT"/>
</dbReference>
<proteinExistence type="predicted"/>
<evidence type="ECO:0000256" key="3">
    <source>
        <dbReference type="ARBA" id="ARBA00022692"/>
    </source>
</evidence>
<dbReference type="PROSITE" id="PS51450">
    <property type="entry name" value="LRR"/>
    <property type="match status" value="1"/>
</dbReference>
<keyword evidence="3" id="KW-0812">Transmembrane</keyword>
<dbReference type="STRING" id="4072.A0A2G2ZL68"/>
<evidence type="ECO:0000256" key="1">
    <source>
        <dbReference type="ARBA" id="ARBA00004370"/>
    </source>
</evidence>
<dbReference type="Gramene" id="PHT82748">
    <property type="protein sequence ID" value="PHT82748"/>
    <property type="gene ID" value="T459_11191"/>
</dbReference>
<dbReference type="PANTHER" id="PTHR27008">
    <property type="entry name" value="OS04G0122200 PROTEIN"/>
    <property type="match status" value="1"/>
</dbReference>
<evidence type="ECO:0000256" key="8">
    <source>
        <dbReference type="ARBA" id="ARBA00023180"/>
    </source>
</evidence>
<dbReference type="Pfam" id="PF00560">
    <property type="entry name" value="LRR_1"/>
    <property type="match status" value="3"/>
</dbReference>
<dbReference type="FunFam" id="3.80.10.10:FF:000041">
    <property type="entry name" value="LRR receptor-like serine/threonine-protein kinase ERECTA"/>
    <property type="match status" value="1"/>
</dbReference>
<dbReference type="InterPro" id="IPR032675">
    <property type="entry name" value="LRR_dom_sf"/>
</dbReference>
<keyword evidence="4" id="KW-0732">Signal</keyword>
<reference evidence="9 10" key="2">
    <citation type="journal article" date="2017" name="Genome Biol.">
        <title>New reference genome sequences of hot pepper reveal the massive evolution of plant disease-resistance genes by retroduplication.</title>
        <authorList>
            <person name="Kim S."/>
            <person name="Park J."/>
            <person name="Yeom S.I."/>
            <person name="Kim Y.M."/>
            <person name="Seo E."/>
            <person name="Kim K.T."/>
            <person name="Kim M.S."/>
            <person name="Lee J.M."/>
            <person name="Cheong K."/>
            <person name="Shin H.S."/>
            <person name="Kim S.B."/>
            <person name="Han K."/>
            <person name="Lee J."/>
            <person name="Park M."/>
            <person name="Lee H.A."/>
            <person name="Lee H.Y."/>
            <person name="Lee Y."/>
            <person name="Oh S."/>
            <person name="Lee J.H."/>
            <person name="Choi E."/>
            <person name="Choi E."/>
            <person name="Lee S.E."/>
            <person name="Jeon J."/>
            <person name="Kim H."/>
            <person name="Choi G."/>
            <person name="Song H."/>
            <person name="Lee J."/>
            <person name="Lee S.C."/>
            <person name="Kwon J.K."/>
            <person name="Lee H.Y."/>
            <person name="Koo N."/>
            <person name="Hong Y."/>
            <person name="Kim R.W."/>
            <person name="Kang W.H."/>
            <person name="Huh J.H."/>
            <person name="Kang B.C."/>
            <person name="Yang T.J."/>
            <person name="Lee Y.H."/>
            <person name="Bennetzen J.L."/>
            <person name="Choi D."/>
        </authorList>
    </citation>
    <scope>NUCLEOTIDE SEQUENCE [LARGE SCALE GENOMIC DNA]</scope>
    <source>
        <strain evidence="10">cv. CM334</strain>
    </source>
</reference>
<dbReference type="Proteomes" id="UP000222542">
    <property type="component" value="Unassembled WGS sequence"/>
</dbReference>
<organism evidence="9 10">
    <name type="scientific">Capsicum annuum</name>
    <name type="common">Capsicum pepper</name>
    <dbReference type="NCBI Taxonomy" id="4072"/>
    <lineage>
        <taxon>Eukaryota</taxon>
        <taxon>Viridiplantae</taxon>
        <taxon>Streptophyta</taxon>
        <taxon>Embryophyta</taxon>
        <taxon>Tracheophyta</taxon>
        <taxon>Spermatophyta</taxon>
        <taxon>Magnoliopsida</taxon>
        <taxon>eudicotyledons</taxon>
        <taxon>Gunneridae</taxon>
        <taxon>Pentapetalae</taxon>
        <taxon>asterids</taxon>
        <taxon>lamiids</taxon>
        <taxon>Solanales</taxon>
        <taxon>Solanaceae</taxon>
        <taxon>Solanoideae</taxon>
        <taxon>Capsiceae</taxon>
        <taxon>Capsicum</taxon>
    </lineage>
</organism>
<gene>
    <name evidence="9" type="ORF">T459_11191</name>
</gene>
<protein>
    <submittedName>
        <fullName evidence="9">Uncharacterized protein</fullName>
    </submittedName>
</protein>
<keyword evidence="10" id="KW-1185">Reference proteome</keyword>
<dbReference type="InterPro" id="IPR051809">
    <property type="entry name" value="Plant_receptor-like_S/T_kinase"/>
</dbReference>
<reference evidence="9 10" key="1">
    <citation type="journal article" date="2014" name="Nat. Genet.">
        <title>Genome sequence of the hot pepper provides insights into the evolution of pungency in Capsicum species.</title>
        <authorList>
            <person name="Kim S."/>
            <person name="Park M."/>
            <person name="Yeom S.I."/>
            <person name="Kim Y.M."/>
            <person name="Lee J.M."/>
            <person name="Lee H.A."/>
            <person name="Seo E."/>
            <person name="Choi J."/>
            <person name="Cheong K."/>
            <person name="Kim K.T."/>
            <person name="Jung K."/>
            <person name="Lee G.W."/>
            <person name="Oh S.K."/>
            <person name="Bae C."/>
            <person name="Kim S.B."/>
            <person name="Lee H.Y."/>
            <person name="Kim S.Y."/>
            <person name="Kim M.S."/>
            <person name="Kang B.C."/>
            <person name="Jo Y.D."/>
            <person name="Yang H.B."/>
            <person name="Jeong H.J."/>
            <person name="Kang W.H."/>
            <person name="Kwon J.K."/>
            <person name="Shin C."/>
            <person name="Lim J.Y."/>
            <person name="Park J.H."/>
            <person name="Huh J.H."/>
            <person name="Kim J.S."/>
            <person name="Kim B.D."/>
            <person name="Cohen O."/>
            <person name="Paran I."/>
            <person name="Suh M.C."/>
            <person name="Lee S.B."/>
            <person name="Kim Y.K."/>
            <person name="Shin Y."/>
            <person name="Noh S.J."/>
            <person name="Park J."/>
            <person name="Seo Y.S."/>
            <person name="Kwon S.Y."/>
            <person name="Kim H.A."/>
            <person name="Park J.M."/>
            <person name="Kim H.J."/>
            <person name="Choi S.B."/>
            <person name="Bosland P.W."/>
            <person name="Reeves G."/>
            <person name="Jo S.H."/>
            <person name="Lee B.W."/>
            <person name="Cho H.T."/>
            <person name="Choi H.S."/>
            <person name="Lee M.S."/>
            <person name="Yu Y."/>
            <person name="Do Choi Y."/>
            <person name="Park B.S."/>
            <person name="van Deynze A."/>
            <person name="Ashrafi H."/>
            <person name="Hill T."/>
            <person name="Kim W.T."/>
            <person name="Pai H.S."/>
            <person name="Ahn H.K."/>
            <person name="Yeam I."/>
            <person name="Giovannoni J.J."/>
            <person name="Rose J.K."/>
            <person name="Sorensen I."/>
            <person name="Lee S.J."/>
            <person name="Kim R.W."/>
            <person name="Choi I.Y."/>
            <person name="Choi B.S."/>
            <person name="Lim J.S."/>
            <person name="Lee Y.H."/>
            <person name="Choi D."/>
        </authorList>
    </citation>
    <scope>NUCLEOTIDE SEQUENCE [LARGE SCALE GENOMIC DNA]</scope>
    <source>
        <strain evidence="10">cv. CM334</strain>
    </source>
</reference>
<accession>A0A2G2ZL68</accession>
<sequence>MNQDVLFRSDSPIHLEGYTDTDWADCPDLRRSITEAEYRAKSAASSEIFCLRRLLSKLGILPPNIGSILPNIEELYLSVLTNLVGTIPPSISNCSKLTILDLSYNKLTGLIPNSFGYLTHIQRLSLGGNNLTSDSSLSFLTSLTNCRNLKFLSLSFNPLNDMLPAYTGNLSTSLRTFYANSCNIRGRIPNEVGNLSSLLKLDLSRNNMVGSIPTST</sequence>
<dbReference type="Pfam" id="PF13855">
    <property type="entry name" value="LRR_8"/>
    <property type="match status" value="1"/>
</dbReference>
<evidence type="ECO:0000256" key="6">
    <source>
        <dbReference type="ARBA" id="ARBA00022989"/>
    </source>
</evidence>
<evidence type="ECO:0000256" key="5">
    <source>
        <dbReference type="ARBA" id="ARBA00022737"/>
    </source>
</evidence>
<keyword evidence="2" id="KW-0433">Leucine-rich repeat</keyword>
<dbReference type="EMBL" id="AYRZ02000004">
    <property type="protein sequence ID" value="PHT82748.1"/>
    <property type="molecule type" value="Genomic_DNA"/>
</dbReference>
<evidence type="ECO:0000256" key="2">
    <source>
        <dbReference type="ARBA" id="ARBA00022614"/>
    </source>
</evidence>
<evidence type="ECO:0000313" key="9">
    <source>
        <dbReference type="EMBL" id="PHT82748.1"/>
    </source>
</evidence>
<keyword evidence="5" id="KW-0677">Repeat</keyword>
<evidence type="ECO:0000256" key="4">
    <source>
        <dbReference type="ARBA" id="ARBA00022729"/>
    </source>
</evidence>
<evidence type="ECO:0000313" key="10">
    <source>
        <dbReference type="Proteomes" id="UP000222542"/>
    </source>
</evidence>
<dbReference type="AlphaFoldDB" id="A0A2G2ZL68"/>
<name>A0A2G2ZL68_CAPAN</name>
<keyword evidence="6" id="KW-1133">Transmembrane helix</keyword>
<dbReference type="GO" id="GO:0016020">
    <property type="term" value="C:membrane"/>
    <property type="evidence" value="ECO:0007669"/>
    <property type="project" value="UniProtKB-SubCell"/>
</dbReference>
<evidence type="ECO:0000256" key="7">
    <source>
        <dbReference type="ARBA" id="ARBA00023136"/>
    </source>
</evidence>
<dbReference type="InterPro" id="IPR001611">
    <property type="entry name" value="Leu-rich_rpt"/>
</dbReference>
<keyword evidence="8" id="KW-0325">Glycoprotein</keyword>
<dbReference type="SUPFAM" id="SSF52058">
    <property type="entry name" value="L domain-like"/>
    <property type="match status" value="1"/>
</dbReference>
<comment type="subcellular location">
    <subcellularLocation>
        <location evidence="1">Membrane</location>
    </subcellularLocation>
</comment>
<dbReference type="Gene3D" id="3.80.10.10">
    <property type="entry name" value="Ribonuclease Inhibitor"/>
    <property type="match status" value="1"/>
</dbReference>
<dbReference type="PANTHER" id="PTHR27008:SF585">
    <property type="entry name" value="PROTEIN KINASE DOMAIN-CONTAINING PROTEIN"/>
    <property type="match status" value="1"/>
</dbReference>
<keyword evidence="7" id="KW-0472">Membrane</keyword>